<reference evidence="2 3" key="1">
    <citation type="submission" date="2024-01" db="EMBL/GenBank/DDBJ databases">
        <authorList>
            <person name="Alioto T."/>
            <person name="Alioto T."/>
            <person name="Gomez Garrido J."/>
        </authorList>
    </citation>
    <scope>NUCLEOTIDE SEQUENCE [LARGE SCALE GENOMIC DNA]</scope>
</reference>
<sequence length="109" mass="12158">MEDRHGGQGLKKNIKEGEKPGASGGAKVAKEMWMINDASVNWMKKYRRCPVCTAEETQRQRYTLLMLTLGQEVRADSKATVLRSSLPQPSSSSFRRIVVSLSQLTSICL</sequence>
<name>A0AAV1P0Q3_SCOSC</name>
<protein>
    <submittedName>
        <fullName evidence="2">Uncharacterized protein</fullName>
    </submittedName>
</protein>
<dbReference type="EMBL" id="CAWUFR010000081">
    <property type="protein sequence ID" value="CAK6965295.1"/>
    <property type="molecule type" value="Genomic_DNA"/>
</dbReference>
<dbReference type="AlphaFoldDB" id="A0AAV1P0Q3"/>
<dbReference type="Proteomes" id="UP001314229">
    <property type="component" value="Unassembled WGS sequence"/>
</dbReference>
<organism evidence="2 3">
    <name type="scientific">Scomber scombrus</name>
    <name type="common">Atlantic mackerel</name>
    <name type="synonym">Scomber vernalis</name>
    <dbReference type="NCBI Taxonomy" id="13677"/>
    <lineage>
        <taxon>Eukaryota</taxon>
        <taxon>Metazoa</taxon>
        <taxon>Chordata</taxon>
        <taxon>Craniata</taxon>
        <taxon>Vertebrata</taxon>
        <taxon>Euteleostomi</taxon>
        <taxon>Actinopterygii</taxon>
        <taxon>Neopterygii</taxon>
        <taxon>Teleostei</taxon>
        <taxon>Neoteleostei</taxon>
        <taxon>Acanthomorphata</taxon>
        <taxon>Pelagiaria</taxon>
        <taxon>Scombriformes</taxon>
        <taxon>Scombridae</taxon>
        <taxon>Scomber</taxon>
    </lineage>
</organism>
<keyword evidence="3" id="KW-1185">Reference proteome</keyword>
<feature type="region of interest" description="Disordered" evidence="1">
    <location>
        <begin position="1"/>
        <end position="26"/>
    </location>
</feature>
<evidence type="ECO:0000313" key="2">
    <source>
        <dbReference type="EMBL" id="CAK6965295.1"/>
    </source>
</evidence>
<comment type="caution">
    <text evidence="2">The sequence shown here is derived from an EMBL/GenBank/DDBJ whole genome shotgun (WGS) entry which is preliminary data.</text>
</comment>
<accession>A0AAV1P0Q3</accession>
<proteinExistence type="predicted"/>
<evidence type="ECO:0000256" key="1">
    <source>
        <dbReference type="SAM" id="MobiDB-lite"/>
    </source>
</evidence>
<evidence type="ECO:0000313" key="3">
    <source>
        <dbReference type="Proteomes" id="UP001314229"/>
    </source>
</evidence>
<gene>
    <name evidence="2" type="ORF">FSCOSCO3_A019830</name>
</gene>